<organism evidence="1 2">
    <name type="scientific">Eumeta variegata</name>
    <name type="common">Bagworm moth</name>
    <name type="synonym">Eumeta japonica</name>
    <dbReference type="NCBI Taxonomy" id="151549"/>
    <lineage>
        <taxon>Eukaryota</taxon>
        <taxon>Metazoa</taxon>
        <taxon>Ecdysozoa</taxon>
        <taxon>Arthropoda</taxon>
        <taxon>Hexapoda</taxon>
        <taxon>Insecta</taxon>
        <taxon>Pterygota</taxon>
        <taxon>Neoptera</taxon>
        <taxon>Endopterygota</taxon>
        <taxon>Lepidoptera</taxon>
        <taxon>Glossata</taxon>
        <taxon>Ditrysia</taxon>
        <taxon>Tineoidea</taxon>
        <taxon>Psychidae</taxon>
        <taxon>Oiketicinae</taxon>
        <taxon>Eumeta</taxon>
    </lineage>
</organism>
<proteinExistence type="predicted"/>
<sequence>MGKSVTKLPPERCAGDEVTVEQETNLNKIDECRLTRLSPRKKPRLGCGRRWAGCTTKNKKPGGKYANVETKESKSIDVDDLDVILKFNVEEIILKEILFKFNGHPTYDNYQVIWVKVKTKTTAEPGCKRGRDRVADGATTRRIVAPYKRVSCSEAIRIKYLKEEKWAEGGESEPPELSISRRSTTAEVLRYFTSVLCESAVSHRSNRPIFMLHPS</sequence>
<dbReference type="Proteomes" id="UP000299102">
    <property type="component" value="Unassembled WGS sequence"/>
</dbReference>
<comment type="caution">
    <text evidence="1">The sequence shown here is derived from an EMBL/GenBank/DDBJ whole genome shotgun (WGS) entry which is preliminary data.</text>
</comment>
<evidence type="ECO:0000313" key="2">
    <source>
        <dbReference type="Proteomes" id="UP000299102"/>
    </source>
</evidence>
<dbReference type="AlphaFoldDB" id="A0A4C1VPP8"/>
<reference evidence="1 2" key="1">
    <citation type="journal article" date="2019" name="Commun. Biol.">
        <title>The bagworm genome reveals a unique fibroin gene that provides high tensile strength.</title>
        <authorList>
            <person name="Kono N."/>
            <person name="Nakamura H."/>
            <person name="Ohtoshi R."/>
            <person name="Tomita M."/>
            <person name="Numata K."/>
            <person name="Arakawa K."/>
        </authorList>
    </citation>
    <scope>NUCLEOTIDE SEQUENCE [LARGE SCALE GENOMIC DNA]</scope>
</reference>
<gene>
    <name evidence="1" type="ORF">EVAR_20280_1</name>
</gene>
<name>A0A4C1VPP8_EUMVA</name>
<protein>
    <submittedName>
        <fullName evidence="1">Uncharacterized protein</fullName>
    </submittedName>
</protein>
<evidence type="ECO:0000313" key="1">
    <source>
        <dbReference type="EMBL" id="GBP40139.1"/>
    </source>
</evidence>
<dbReference type="EMBL" id="BGZK01000377">
    <property type="protein sequence ID" value="GBP40139.1"/>
    <property type="molecule type" value="Genomic_DNA"/>
</dbReference>
<accession>A0A4C1VPP8</accession>
<keyword evidence="2" id="KW-1185">Reference proteome</keyword>